<feature type="region of interest" description="Disordered" evidence="1">
    <location>
        <begin position="891"/>
        <end position="1016"/>
    </location>
</feature>
<feature type="region of interest" description="Disordered" evidence="1">
    <location>
        <begin position="290"/>
        <end position="322"/>
    </location>
</feature>
<feature type="compositionally biased region" description="Polar residues" evidence="1">
    <location>
        <begin position="115"/>
        <end position="142"/>
    </location>
</feature>
<feature type="region of interest" description="Disordered" evidence="1">
    <location>
        <begin position="335"/>
        <end position="467"/>
    </location>
</feature>
<feature type="compositionally biased region" description="Polar residues" evidence="1">
    <location>
        <begin position="895"/>
        <end position="907"/>
    </location>
</feature>
<dbReference type="EMBL" id="SGPL01000150">
    <property type="protein sequence ID" value="THH16604.1"/>
    <property type="molecule type" value="Genomic_DNA"/>
</dbReference>
<feature type="region of interest" description="Disordered" evidence="1">
    <location>
        <begin position="770"/>
        <end position="815"/>
    </location>
</feature>
<feature type="compositionally biased region" description="Pro residues" evidence="1">
    <location>
        <begin position="1242"/>
        <end position="1251"/>
    </location>
</feature>
<evidence type="ECO:0000313" key="3">
    <source>
        <dbReference type="EMBL" id="THH16604.1"/>
    </source>
</evidence>
<reference evidence="3 4" key="1">
    <citation type="submission" date="2019-02" db="EMBL/GenBank/DDBJ databases">
        <title>Genome sequencing of the rare red list fungi Bondarzewia mesenterica.</title>
        <authorList>
            <person name="Buettner E."/>
            <person name="Kellner H."/>
        </authorList>
    </citation>
    <scope>NUCLEOTIDE SEQUENCE [LARGE SCALE GENOMIC DNA]</scope>
    <source>
        <strain evidence="3 4">DSM 108281</strain>
    </source>
</reference>
<feature type="compositionally biased region" description="Basic and acidic residues" evidence="1">
    <location>
        <begin position="953"/>
        <end position="963"/>
    </location>
</feature>
<gene>
    <name evidence="3" type="ORF">EW146_g4054</name>
</gene>
<name>A0A4S4LVM8_9AGAM</name>
<feature type="compositionally biased region" description="Low complexity" evidence="1">
    <location>
        <begin position="452"/>
        <end position="467"/>
    </location>
</feature>
<feature type="domain" description="PH" evidence="2">
    <location>
        <begin position="489"/>
        <end position="624"/>
    </location>
</feature>
<dbReference type="InterPro" id="IPR001849">
    <property type="entry name" value="PH_domain"/>
</dbReference>
<feature type="compositionally biased region" description="Polar residues" evidence="1">
    <location>
        <begin position="335"/>
        <end position="369"/>
    </location>
</feature>
<feature type="region of interest" description="Disordered" evidence="1">
    <location>
        <begin position="628"/>
        <end position="663"/>
    </location>
</feature>
<evidence type="ECO:0000259" key="2">
    <source>
        <dbReference type="SMART" id="SM00233"/>
    </source>
</evidence>
<feature type="compositionally biased region" description="Low complexity" evidence="1">
    <location>
        <begin position="292"/>
        <end position="311"/>
    </location>
</feature>
<keyword evidence="4" id="KW-1185">Reference proteome</keyword>
<comment type="caution">
    <text evidence="3">The sequence shown here is derived from an EMBL/GenBank/DDBJ whole genome shotgun (WGS) entry which is preliminary data.</text>
</comment>
<dbReference type="Proteomes" id="UP000310158">
    <property type="component" value="Unassembled WGS sequence"/>
</dbReference>
<feature type="compositionally biased region" description="Polar residues" evidence="1">
    <location>
        <begin position="977"/>
        <end position="1013"/>
    </location>
</feature>
<feature type="compositionally biased region" description="Low complexity" evidence="1">
    <location>
        <begin position="1252"/>
        <end position="1282"/>
    </location>
</feature>
<feature type="compositionally biased region" description="Basic and acidic residues" evidence="1">
    <location>
        <begin position="415"/>
        <end position="427"/>
    </location>
</feature>
<dbReference type="SMART" id="SM00233">
    <property type="entry name" value="PH"/>
    <property type="match status" value="1"/>
</dbReference>
<feature type="compositionally biased region" description="Pro residues" evidence="1">
    <location>
        <begin position="1193"/>
        <end position="1202"/>
    </location>
</feature>
<feature type="compositionally biased region" description="Low complexity" evidence="1">
    <location>
        <begin position="31"/>
        <end position="48"/>
    </location>
</feature>
<protein>
    <recommendedName>
        <fullName evidence="2">PH domain-containing protein</fullName>
    </recommendedName>
</protein>
<feature type="compositionally biased region" description="Low complexity" evidence="1">
    <location>
        <begin position="1290"/>
        <end position="1309"/>
    </location>
</feature>
<feature type="compositionally biased region" description="Low complexity" evidence="1">
    <location>
        <begin position="388"/>
        <end position="403"/>
    </location>
</feature>
<feature type="compositionally biased region" description="Polar residues" evidence="1">
    <location>
        <begin position="804"/>
        <end position="814"/>
    </location>
</feature>
<accession>A0A4S4LVM8</accession>
<dbReference type="OrthoDB" id="2507336at2759"/>
<evidence type="ECO:0000256" key="1">
    <source>
        <dbReference type="SAM" id="MobiDB-lite"/>
    </source>
</evidence>
<dbReference type="SUPFAM" id="SSF50729">
    <property type="entry name" value="PH domain-like"/>
    <property type="match status" value="1"/>
</dbReference>
<feature type="compositionally biased region" description="Basic and acidic residues" evidence="1">
    <location>
        <begin position="1107"/>
        <end position="1125"/>
    </location>
</feature>
<organism evidence="3 4">
    <name type="scientific">Bondarzewia mesenterica</name>
    <dbReference type="NCBI Taxonomy" id="1095465"/>
    <lineage>
        <taxon>Eukaryota</taxon>
        <taxon>Fungi</taxon>
        <taxon>Dikarya</taxon>
        <taxon>Basidiomycota</taxon>
        <taxon>Agaricomycotina</taxon>
        <taxon>Agaricomycetes</taxon>
        <taxon>Russulales</taxon>
        <taxon>Bondarzewiaceae</taxon>
        <taxon>Bondarzewia</taxon>
    </lineage>
</organism>
<feature type="region of interest" description="Disordered" evidence="1">
    <location>
        <begin position="108"/>
        <end position="142"/>
    </location>
</feature>
<feature type="compositionally biased region" description="Polar residues" evidence="1">
    <location>
        <begin position="21"/>
        <end position="30"/>
    </location>
</feature>
<feature type="compositionally biased region" description="Pro residues" evidence="1">
    <location>
        <begin position="1310"/>
        <end position="1333"/>
    </location>
</feature>
<feature type="region of interest" description="Disordered" evidence="1">
    <location>
        <begin position="242"/>
        <end position="261"/>
    </location>
</feature>
<feature type="region of interest" description="Disordered" evidence="1">
    <location>
        <begin position="1"/>
        <end position="84"/>
    </location>
</feature>
<feature type="compositionally biased region" description="Low complexity" evidence="1">
    <location>
        <begin position="924"/>
        <end position="936"/>
    </location>
</feature>
<feature type="region of interest" description="Disordered" evidence="1">
    <location>
        <begin position="1107"/>
        <end position="1347"/>
    </location>
</feature>
<evidence type="ECO:0000313" key="4">
    <source>
        <dbReference type="Proteomes" id="UP000310158"/>
    </source>
</evidence>
<feature type="compositionally biased region" description="Low complexity" evidence="1">
    <location>
        <begin position="637"/>
        <end position="661"/>
    </location>
</feature>
<feature type="compositionally biased region" description="Low complexity" evidence="1">
    <location>
        <begin position="71"/>
        <end position="84"/>
    </location>
</feature>
<feature type="compositionally biased region" description="Polar residues" evidence="1">
    <location>
        <begin position="160"/>
        <end position="184"/>
    </location>
</feature>
<proteinExistence type="predicted"/>
<feature type="region of interest" description="Disordered" evidence="1">
    <location>
        <begin position="160"/>
        <end position="212"/>
    </location>
</feature>
<sequence length="1445" mass="153368">MSYSSSDPSRTGPRSPLFGTATFSTVETPLSPSRYSYTSRSRTPTQSSDDSDMSSGHQMRRINVSPSPSTNRYSNSDSYMYSDDNSIDDAAEVEAALSVMDNELNQTEDELTEWSRGSSVTPSSYLSGSATSPTLTTTNSSFIPFTNTLRDGRILSTITERTENISSRPTSHNLSGAGSRPTSGNLGGARPLSTHARGATDSSVGDRPTASAGRRAGDLIAFFEDKTATTDSGSLLHTYGHGRTLSAPSGPRSPSPYASNFTNSFTNSQSMPTFGTFTGTVATSYGYGSGYGSRPSSPTKSRTTTTHTSSTAGPRSINVGGSTYGGTSVNTNTFTPSSYISSNTFTGTPTASTLRRPQASPRSPLTSVRNIVAAWKDRTPSLGKSGQSPAASVASSMSAASPPGEGFFSLRRRAERGLMRLRDRAPADEEYNDTQANRKSDPPPYDNSNRQAAAPSTPRSASTSLSSSLIPPPFDLAELGTFARATQEPTRIGLLWYLNVHAPPPYRWQRCQALLYPHMLLLSWIAQGGGRGVVTLDLLNCTEVRSVPSPTHPTAQDDVGTIAARIQSANAEAEGGGQLGEMGLMEVLCPFQLLYSDGVERLGAESARERVRWVSAIWEALDRSVTIPDRSETHSPTGSMRTIRSMTSSTHSTSASGSASTKFVPPMDTIPDISDFYSVSGASSASGLSRAPSIVSRNARAADDATVSNQTYLYPGDPRVIAPSRSSSLRRTTSMTDLDEEFASALRRARDSRPGLGFGLGLVGGAVVGDGSPVTVSSGPRLGRDVIITPPPSVGRGGDRSRTRGPTSESSGSISDEAFFSAGARSGANSASAYSLSSPVTSSANLRSTTETGTGLLTDEVLFGLTSASGTNIVPSTLSYRGTSSASYLGDSHPGTMNSSSFMPTSPSRTGLSRSRELRRRSRANSVSFSSSYPSEESSDKENSDSYTPMRSYTDDYSTRDDGLSTLETYTRDSWTRSESSTPFPVSSTEAVTDSQPTPSTTYETAHSPSIKSISDIPTIPSEYETAGEHDTDYETAPKCLSDDISTEFSTAEVCVSEKSSEYVTCPKCGSERSSMYSTAEVCPTEASTEYETAVCRCQAVAEDITKEVSEPEQEVVKEVSKEPSELSYLDLPLTTKEREEEESALGKSSEEESVMEKSIVEESVAGESMVAPSETPTIPSLLSDGHEERPPPENIPLPPSVYSPSLLSSMGLSELDLDPTVPTPSSLHSLTDDVPSESLPGPSPIGPPDSIPTTSLLSSLTESSISPTQASAPSALTPSSLHTPLPTISRGSSVRGPRSPLIRALPARSPAPPPSRSPAPSPPRSPAPPPQKLPFNLGRRIKSKSDLSKRTRALRHLIAHVSGIPAPDLPDLRPKEIATVVGFRSALAALKALDTGGPASPSPTNTCQLARNYLATHFTEEERETYMPGQVKTWEKVLRLVRVA</sequence>
<feature type="compositionally biased region" description="Basic and acidic residues" evidence="1">
    <location>
        <begin position="1149"/>
        <end position="1161"/>
    </location>
</feature>